<evidence type="ECO:0000313" key="5">
    <source>
        <dbReference type="Proteomes" id="UP001144612"/>
    </source>
</evidence>
<comment type="similarity">
    <text evidence="1 3">Belongs to the FlgD family.</text>
</comment>
<protein>
    <recommendedName>
        <fullName evidence="3">Basal-body rod modification protein FlgD</fullName>
    </recommendedName>
</protein>
<keyword evidence="4" id="KW-0969">Cilium</keyword>
<dbReference type="Pfam" id="PF03963">
    <property type="entry name" value="FlgD"/>
    <property type="match status" value="1"/>
</dbReference>
<sequence>MAEVSKTRNGTIIAKRGFEVEKSNNATSKGTRIVKKGNELDKNAFLKILTAELTNQDPTNAKDSTAYISQFAQFASLEQMANLNGTMSFNSASSLVGKTVALSAYDDWGHQYGGRVTNVTKQGDNIKLMVNVPKYRGEKIIDYEDKEFDYKDLSDVLNVPADDTVLLQYLKDHFAYLNNNMNFMSATSIVNKKVQLTTYEENKDAKEGEDKYKEVKYSGTVKEVYKTKEGVKVNVILDETGKEKEFLFDDVSKILS</sequence>
<organism evidence="4 5">
    <name type="scientific">Clostridium brassicae</name>
    <dbReference type="NCBI Taxonomy" id="2999072"/>
    <lineage>
        <taxon>Bacteria</taxon>
        <taxon>Bacillati</taxon>
        <taxon>Bacillota</taxon>
        <taxon>Clostridia</taxon>
        <taxon>Eubacteriales</taxon>
        <taxon>Clostridiaceae</taxon>
        <taxon>Clostridium</taxon>
    </lineage>
</organism>
<comment type="caution">
    <text evidence="4">The sequence shown here is derived from an EMBL/GenBank/DDBJ whole genome shotgun (WGS) entry which is preliminary data.</text>
</comment>
<evidence type="ECO:0000313" key="4">
    <source>
        <dbReference type="EMBL" id="MCY6959604.1"/>
    </source>
</evidence>
<keyword evidence="4" id="KW-0966">Cell projection</keyword>
<keyword evidence="5" id="KW-1185">Reference proteome</keyword>
<evidence type="ECO:0000256" key="3">
    <source>
        <dbReference type="RuleBase" id="RU362076"/>
    </source>
</evidence>
<gene>
    <name evidence="4" type="ORF">OW729_13370</name>
</gene>
<dbReference type="Proteomes" id="UP001144612">
    <property type="component" value="Unassembled WGS sequence"/>
</dbReference>
<accession>A0ABT4DBB6</accession>
<evidence type="ECO:0000256" key="2">
    <source>
        <dbReference type="ARBA" id="ARBA00022795"/>
    </source>
</evidence>
<reference evidence="4" key="1">
    <citation type="submission" date="2022-12" db="EMBL/GenBank/DDBJ databases">
        <title>Clostridium sp. nov., isolated from industrial wastewater.</title>
        <authorList>
            <person name="Jiayan W."/>
        </authorList>
    </citation>
    <scope>NUCLEOTIDE SEQUENCE</scope>
    <source>
        <strain evidence="4">ZC22-4</strain>
    </source>
</reference>
<name>A0ABT4DBB6_9CLOT</name>
<dbReference type="EMBL" id="JAPQFJ010000014">
    <property type="protein sequence ID" value="MCY6959604.1"/>
    <property type="molecule type" value="Genomic_DNA"/>
</dbReference>
<proteinExistence type="inferred from homology"/>
<keyword evidence="4" id="KW-0282">Flagellum</keyword>
<evidence type="ECO:0000256" key="1">
    <source>
        <dbReference type="ARBA" id="ARBA00010577"/>
    </source>
</evidence>
<dbReference type="RefSeq" id="WP_268062033.1">
    <property type="nucleotide sequence ID" value="NZ_JAPQFJ010000014.1"/>
</dbReference>
<comment type="function">
    <text evidence="3">Required for flagellar hook formation. May act as a scaffolding protein.</text>
</comment>
<dbReference type="InterPro" id="IPR005648">
    <property type="entry name" value="FlgD"/>
</dbReference>
<keyword evidence="2 3" id="KW-1005">Bacterial flagellum biogenesis</keyword>